<evidence type="ECO:0000256" key="4">
    <source>
        <dbReference type="ARBA" id="ARBA00007317"/>
    </source>
</evidence>
<comment type="catalytic activity">
    <reaction evidence="11 12">
        <text>N(6)-[(R)-dihydrolipoyl]-L-lysyl-[protein] + succinyl-CoA = N(6)-[(R)-S(8)-succinyldihydrolipoyl]-L-lysyl-[protein] + CoA</text>
        <dbReference type="Rhea" id="RHEA:15213"/>
        <dbReference type="Rhea" id="RHEA-COMP:10475"/>
        <dbReference type="Rhea" id="RHEA-COMP:20092"/>
        <dbReference type="ChEBI" id="CHEBI:57287"/>
        <dbReference type="ChEBI" id="CHEBI:57292"/>
        <dbReference type="ChEBI" id="CHEBI:83100"/>
        <dbReference type="ChEBI" id="CHEBI:83120"/>
        <dbReference type="EC" id="2.3.1.61"/>
    </reaction>
</comment>
<keyword evidence="10 12" id="KW-0012">Acyltransferase</keyword>
<evidence type="ECO:0000256" key="13">
    <source>
        <dbReference type="SAM" id="MobiDB-lite"/>
    </source>
</evidence>
<feature type="region of interest" description="Disordered" evidence="13">
    <location>
        <begin position="79"/>
        <end position="157"/>
    </location>
</feature>
<organism evidence="16 17">
    <name type="scientific">Hymenobacter nitidus</name>
    <dbReference type="NCBI Taxonomy" id="2880929"/>
    <lineage>
        <taxon>Bacteria</taxon>
        <taxon>Pseudomonadati</taxon>
        <taxon>Bacteroidota</taxon>
        <taxon>Cytophagia</taxon>
        <taxon>Cytophagales</taxon>
        <taxon>Hymenobacteraceae</taxon>
        <taxon>Hymenobacter</taxon>
    </lineage>
</organism>
<accession>A0ABS8A8I9</accession>
<evidence type="ECO:0000256" key="10">
    <source>
        <dbReference type="ARBA" id="ARBA00023315"/>
    </source>
</evidence>
<keyword evidence="17" id="KW-1185">Reference proteome</keyword>
<feature type="domain" description="Lipoyl-binding" evidence="14">
    <location>
        <begin position="159"/>
        <end position="233"/>
    </location>
</feature>
<evidence type="ECO:0000256" key="1">
    <source>
        <dbReference type="ARBA" id="ARBA00001938"/>
    </source>
</evidence>
<comment type="cofactor">
    <cofactor evidence="1">
        <name>(R)-lipoate</name>
        <dbReference type="ChEBI" id="CHEBI:83088"/>
    </cofactor>
</comment>
<dbReference type="Pfam" id="PF00364">
    <property type="entry name" value="Biotin_lipoyl"/>
    <property type="match status" value="2"/>
</dbReference>
<proteinExistence type="inferred from homology"/>
<evidence type="ECO:0000256" key="9">
    <source>
        <dbReference type="ARBA" id="ARBA00022823"/>
    </source>
</evidence>
<dbReference type="Proteomes" id="UP001165297">
    <property type="component" value="Unassembled WGS sequence"/>
</dbReference>
<feature type="domain" description="Lipoyl-binding" evidence="14">
    <location>
        <begin position="2"/>
        <end position="76"/>
    </location>
</feature>
<dbReference type="PROSITE" id="PS51826">
    <property type="entry name" value="PSBD"/>
    <property type="match status" value="1"/>
</dbReference>
<dbReference type="GO" id="GO:0004149">
    <property type="term" value="F:dihydrolipoyllysine-residue succinyltransferase activity"/>
    <property type="evidence" value="ECO:0007669"/>
    <property type="project" value="UniProtKB-EC"/>
</dbReference>
<evidence type="ECO:0000313" key="17">
    <source>
        <dbReference type="Proteomes" id="UP001165297"/>
    </source>
</evidence>
<keyword evidence="9 12" id="KW-0450">Lipoyl</keyword>
<keyword evidence="7 12" id="KW-0816">Tricarboxylic acid cycle</keyword>
<name>A0ABS8A8I9_9BACT</name>
<feature type="compositionally biased region" description="Low complexity" evidence="13">
    <location>
        <begin position="128"/>
        <end position="151"/>
    </location>
</feature>
<dbReference type="InterPro" id="IPR006255">
    <property type="entry name" value="SucB"/>
</dbReference>
<dbReference type="PANTHER" id="PTHR43416">
    <property type="entry name" value="DIHYDROLIPOYLLYSINE-RESIDUE SUCCINYLTRANSFERASE COMPONENT OF 2-OXOGLUTARATE DEHYDROGENASE COMPLEX, MITOCHONDRIAL-RELATED"/>
    <property type="match status" value="1"/>
</dbReference>
<evidence type="ECO:0000256" key="8">
    <source>
        <dbReference type="ARBA" id="ARBA00022679"/>
    </source>
</evidence>
<evidence type="ECO:0000313" key="16">
    <source>
        <dbReference type="EMBL" id="MCB2376544.1"/>
    </source>
</evidence>
<dbReference type="Gene3D" id="3.30.559.10">
    <property type="entry name" value="Chloramphenicol acetyltransferase-like domain"/>
    <property type="match status" value="1"/>
</dbReference>
<dbReference type="InterPro" id="IPR023213">
    <property type="entry name" value="CAT-like_dom_sf"/>
</dbReference>
<dbReference type="InterPro" id="IPR011053">
    <property type="entry name" value="Single_hybrid_motif"/>
</dbReference>
<dbReference type="NCBIfam" id="NF004309">
    <property type="entry name" value="PRK05704.1"/>
    <property type="match status" value="1"/>
</dbReference>
<dbReference type="NCBIfam" id="TIGR01347">
    <property type="entry name" value="sucB"/>
    <property type="match status" value="1"/>
</dbReference>
<dbReference type="CDD" id="cd06849">
    <property type="entry name" value="lipoyl_domain"/>
    <property type="match status" value="2"/>
</dbReference>
<comment type="similarity">
    <text evidence="4 12">Belongs to the 2-oxoacid dehydrogenase family.</text>
</comment>
<dbReference type="Gene3D" id="2.40.50.100">
    <property type="match status" value="2"/>
</dbReference>
<dbReference type="InterPro" id="IPR000089">
    <property type="entry name" value="Biotin_lipoyl"/>
</dbReference>
<dbReference type="SUPFAM" id="SSF51230">
    <property type="entry name" value="Single hybrid motif"/>
    <property type="match status" value="2"/>
</dbReference>
<dbReference type="EC" id="2.3.1.61" evidence="5 12"/>
<evidence type="ECO:0000259" key="15">
    <source>
        <dbReference type="PROSITE" id="PS51826"/>
    </source>
</evidence>
<dbReference type="SUPFAM" id="SSF47005">
    <property type="entry name" value="Peripheral subunit-binding domain of 2-oxo acid dehydrogenase complex"/>
    <property type="match status" value="1"/>
</dbReference>
<dbReference type="InterPro" id="IPR001078">
    <property type="entry name" value="2-oxoacid_DH_actylTfrase"/>
</dbReference>
<feature type="domain" description="Peripheral subunit-binding (PSBD)" evidence="15">
    <location>
        <begin position="273"/>
        <end position="310"/>
    </location>
</feature>
<dbReference type="InterPro" id="IPR003016">
    <property type="entry name" value="2-oxoA_DH_lipoyl-BS"/>
</dbReference>
<feature type="compositionally biased region" description="Low complexity" evidence="13">
    <location>
        <begin position="309"/>
        <end position="338"/>
    </location>
</feature>
<evidence type="ECO:0000256" key="7">
    <source>
        <dbReference type="ARBA" id="ARBA00022532"/>
    </source>
</evidence>
<keyword evidence="8 12" id="KW-0808">Transferase</keyword>
<evidence type="ECO:0000259" key="14">
    <source>
        <dbReference type="PROSITE" id="PS50968"/>
    </source>
</evidence>
<dbReference type="RefSeq" id="WP_226182569.1">
    <property type="nucleotide sequence ID" value="NZ_JAJADQ010000001.1"/>
</dbReference>
<dbReference type="Pfam" id="PF02817">
    <property type="entry name" value="E3_binding"/>
    <property type="match status" value="1"/>
</dbReference>
<dbReference type="PROSITE" id="PS50968">
    <property type="entry name" value="BIOTINYL_LIPOYL"/>
    <property type="match status" value="2"/>
</dbReference>
<feature type="compositionally biased region" description="Low complexity" evidence="13">
    <location>
        <begin position="79"/>
        <end position="107"/>
    </location>
</feature>
<comment type="pathway">
    <text evidence="3 12">Amino-acid degradation; L-lysine degradation via saccharopine pathway; glutaryl-CoA from L-lysine: step 6/6.</text>
</comment>
<dbReference type="Pfam" id="PF00198">
    <property type="entry name" value="2-oxoacid_dh"/>
    <property type="match status" value="1"/>
</dbReference>
<reference evidence="16" key="1">
    <citation type="submission" date="2021-10" db="EMBL/GenBank/DDBJ databases">
        <authorList>
            <person name="Dean J.D."/>
            <person name="Kim M.K."/>
            <person name="Newey C.N."/>
            <person name="Stoker T.S."/>
            <person name="Thompson D.W."/>
            <person name="Grose J.H."/>
        </authorList>
    </citation>
    <scope>NUCLEOTIDE SEQUENCE</scope>
    <source>
        <strain evidence="16">BT635</strain>
    </source>
</reference>
<dbReference type="EMBL" id="JAJADQ010000001">
    <property type="protein sequence ID" value="MCB2376544.1"/>
    <property type="molecule type" value="Genomic_DNA"/>
</dbReference>
<protein>
    <recommendedName>
        <fullName evidence="6 12">Dihydrolipoyllysine-residue succinyltransferase component of 2-oxoglutarate dehydrogenase complex</fullName>
        <ecNumber evidence="5 12">2.3.1.61</ecNumber>
    </recommendedName>
    <alternativeName>
        <fullName evidence="12">2-oxoglutarate dehydrogenase complex component E2</fullName>
    </alternativeName>
</protein>
<evidence type="ECO:0000256" key="6">
    <source>
        <dbReference type="ARBA" id="ARBA00019511"/>
    </source>
</evidence>
<comment type="function">
    <text evidence="2 12">E2 component of the 2-oxoglutarate dehydrogenase (OGDH) complex which catalyzes the second step in the conversion of 2-oxoglutarate to succinyl-CoA and CO(2).</text>
</comment>
<feature type="region of interest" description="Disordered" evidence="13">
    <location>
        <begin position="309"/>
        <end position="350"/>
    </location>
</feature>
<dbReference type="Gene3D" id="4.10.320.10">
    <property type="entry name" value="E3-binding domain"/>
    <property type="match status" value="1"/>
</dbReference>
<comment type="caution">
    <text evidence="16">The sequence shown here is derived from an EMBL/GenBank/DDBJ whole genome shotgun (WGS) entry which is preliminary data.</text>
</comment>
<evidence type="ECO:0000256" key="12">
    <source>
        <dbReference type="RuleBase" id="RU361138"/>
    </source>
</evidence>
<dbReference type="PROSITE" id="PS00189">
    <property type="entry name" value="LIPOYL"/>
    <property type="match status" value="2"/>
</dbReference>
<dbReference type="SUPFAM" id="SSF52777">
    <property type="entry name" value="CoA-dependent acyltransferases"/>
    <property type="match status" value="1"/>
</dbReference>
<sequence length="573" mass="58380">MGLEIKIPAVGESITEVTIAKWLKQDGDTVKRDEVIAELESDKATFELPAETDGVLKIQVAEGETIGIGTTIASINGDGAAAASGAPAAQPQAAAPAAPAPGGAADPVTQGEQNPQASNQSGYGGSQAGSADTATPAAAPAAPAASAPAAGGASGGGATVEMKIPAVGESITEVTVAKWLKPDGAQVQRDEVIAELESDKATFELPAEGAGTLRHAVKEGETIGIGTVIARIEGGSSAAAAAAAPAAAPAAAQAAPAAAAPASASAASYATGTPSPAAGKILGEKGIAAGDVQGSGRDGRITKEDALNAQARPAAPASAAAPAAAPAAKPAAAPAPAASGNRNVRRERMSNLRKTVARRLVSVKNETAMLTTFNEVNMQPIMDLRNKFKDKFKEKHSVGLGFMSFFTKAVCVALKEWPAVNAQIDGTDILYNDFCDISIAVSAPKGLVVPVIRNAEELSFDGIEKEIQRLAGLARDNKLTIEQMTGGTFTITNGGVFGSMMSTPIINAPQSAILGMHNIVQRPIAENGQVVIRPMMYLALSYDHRIIDGRESVSFLVRVKELLEDPTRLLLGV</sequence>
<dbReference type="PANTHER" id="PTHR43416:SF5">
    <property type="entry name" value="DIHYDROLIPOYLLYSINE-RESIDUE SUCCINYLTRANSFERASE COMPONENT OF 2-OXOGLUTARATE DEHYDROGENASE COMPLEX, MITOCHONDRIAL"/>
    <property type="match status" value="1"/>
</dbReference>
<evidence type="ECO:0000256" key="3">
    <source>
        <dbReference type="ARBA" id="ARBA00005145"/>
    </source>
</evidence>
<evidence type="ECO:0000256" key="5">
    <source>
        <dbReference type="ARBA" id="ARBA00012945"/>
    </source>
</evidence>
<gene>
    <name evidence="16" type="primary">odhB</name>
    <name evidence="16" type="ORF">LGH70_03060</name>
</gene>
<dbReference type="InterPro" id="IPR036625">
    <property type="entry name" value="E3-bd_dom_sf"/>
</dbReference>
<dbReference type="InterPro" id="IPR050537">
    <property type="entry name" value="2-oxoacid_dehydrogenase"/>
</dbReference>
<evidence type="ECO:0000256" key="2">
    <source>
        <dbReference type="ARBA" id="ARBA00004052"/>
    </source>
</evidence>
<evidence type="ECO:0000256" key="11">
    <source>
        <dbReference type="ARBA" id="ARBA00052761"/>
    </source>
</evidence>
<dbReference type="InterPro" id="IPR004167">
    <property type="entry name" value="PSBD"/>
</dbReference>